<reference evidence="3" key="1">
    <citation type="journal article" date="2019" name="Int. J. Syst. Evol. Microbiol.">
        <title>The Global Catalogue of Microorganisms (GCM) 10K type strain sequencing project: providing services to taxonomists for standard genome sequencing and annotation.</title>
        <authorList>
            <consortium name="The Broad Institute Genomics Platform"/>
            <consortium name="The Broad Institute Genome Sequencing Center for Infectious Disease"/>
            <person name="Wu L."/>
            <person name="Ma J."/>
        </authorList>
    </citation>
    <scope>NUCLEOTIDE SEQUENCE [LARGE SCALE GENOMIC DNA]</scope>
    <source>
        <strain evidence="3">NBRC 112299</strain>
    </source>
</reference>
<dbReference type="InterPro" id="IPR036249">
    <property type="entry name" value="Thioredoxin-like_sf"/>
</dbReference>
<keyword evidence="1" id="KW-0676">Redox-active center</keyword>
<sequence>MDPFDGEGVGDGRMAGYDPIDTGGPVKIEIEYCVPCGYLDRALDAQRTLLSTFGGRLESVALVTGEKGVFTFRADGDTIYSKPDSTTSLRLSSP</sequence>
<evidence type="ECO:0000313" key="3">
    <source>
        <dbReference type="Proteomes" id="UP001157125"/>
    </source>
</evidence>
<accession>A0ABQ6IIG1</accession>
<organism evidence="2 3">
    <name type="scientific">Demequina litorisediminis</name>
    <dbReference type="NCBI Taxonomy" id="1849022"/>
    <lineage>
        <taxon>Bacteria</taxon>
        <taxon>Bacillati</taxon>
        <taxon>Actinomycetota</taxon>
        <taxon>Actinomycetes</taxon>
        <taxon>Micrococcales</taxon>
        <taxon>Demequinaceae</taxon>
        <taxon>Demequina</taxon>
    </lineage>
</organism>
<evidence type="ECO:0000256" key="1">
    <source>
        <dbReference type="ARBA" id="ARBA00023284"/>
    </source>
</evidence>
<dbReference type="Pfam" id="PF10262">
    <property type="entry name" value="Rdx"/>
    <property type="match status" value="1"/>
</dbReference>
<keyword evidence="3" id="KW-1185">Reference proteome</keyword>
<dbReference type="SUPFAM" id="SSF52833">
    <property type="entry name" value="Thioredoxin-like"/>
    <property type="match status" value="1"/>
</dbReference>
<gene>
    <name evidence="2" type="ORF">GCM10025876_37080</name>
</gene>
<protein>
    <recommendedName>
        <fullName evidence="4">SelT/SelW/SelH family protein</fullName>
    </recommendedName>
</protein>
<dbReference type="Proteomes" id="UP001157125">
    <property type="component" value="Unassembled WGS sequence"/>
</dbReference>
<proteinExistence type="predicted"/>
<dbReference type="EMBL" id="BSUN01000001">
    <property type="protein sequence ID" value="GMA37504.1"/>
    <property type="molecule type" value="Genomic_DNA"/>
</dbReference>
<dbReference type="InterPro" id="IPR011893">
    <property type="entry name" value="Selenoprotein_Rdx-typ"/>
</dbReference>
<evidence type="ECO:0008006" key="4">
    <source>
        <dbReference type="Google" id="ProtNLM"/>
    </source>
</evidence>
<dbReference type="Gene3D" id="3.40.30.10">
    <property type="entry name" value="Glutaredoxin"/>
    <property type="match status" value="1"/>
</dbReference>
<name>A0ABQ6IIG1_9MICO</name>
<comment type="caution">
    <text evidence="2">The sequence shown here is derived from an EMBL/GenBank/DDBJ whole genome shotgun (WGS) entry which is preliminary data.</text>
</comment>
<evidence type="ECO:0000313" key="2">
    <source>
        <dbReference type="EMBL" id="GMA37504.1"/>
    </source>
</evidence>